<feature type="compositionally biased region" description="Basic and acidic residues" evidence="1">
    <location>
        <begin position="680"/>
        <end position="707"/>
    </location>
</feature>
<gene>
    <name evidence="3" type="primary">LOC105665714</name>
</gene>
<evidence type="ECO:0000313" key="3">
    <source>
        <dbReference type="RefSeq" id="XP_048260783.1"/>
    </source>
</evidence>
<accession>A0A9C6S9E8</accession>
<dbReference type="GeneID" id="105665714"/>
<name>A0A9C6S9E8_BOMTE</name>
<dbReference type="AlphaFoldDB" id="A0A9C6S9E8"/>
<feature type="region of interest" description="Disordered" evidence="1">
    <location>
        <begin position="343"/>
        <end position="541"/>
    </location>
</feature>
<reference evidence="3" key="1">
    <citation type="submission" date="2025-08" db="UniProtKB">
        <authorList>
            <consortium name="RefSeq"/>
        </authorList>
    </citation>
    <scope>IDENTIFICATION</scope>
</reference>
<feature type="region of interest" description="Disordered" evidence="1">
    <location>
        <begin position="568"/>
        <end position="668"/>
    </location>
</feature>
<feature type="compositionally biased region" description="Basic and acidic residues" evidence="1">
    <location>
        <begin position="473"/>
        <end position="517"/>
    </location>
</feature>
<feature type="compositionally biased region" description="Basic and acidic residues" evidence="1">
    <location>
        <begin position="594"/>
        <end position="618"/>
    </location>
</feature>
<dbReference type="Proteomes" id="UP000835206">
    <property type="component" value="Chromosome 4"/>
</dbReference>
<proteinExistence type="predicted"/>
<sequence>MSFMKTMSRGRITEIRNFQTAETGSTSGRIESLFTAWKPITKIENTTGLSKKMNKNSSKRISSITSPLRDRKINKHNTINTFTKRANNASINILNTTELESDLNSNLLVENKGAQSIKSNKTTSKNKVEIFETLNNHREWDTIERIKRSLDKKSNYVGFREQVPSSKRFYRHPGLSYEEQQNQLDHMIQTRNINQNLGNATNKLLDTFESSQPETTIEYPSKEPSKHSYVPIFPSCNDTENFESNDSDNNTRQNLSNRNNDKVDFAETQEAKDLKIDRNVLNETFQDTNKLKSSVRQQRKDNSYIDIRDHQKSVGNVTSAIAEYNPNKIPYVEVPDYSDIREESLDEGDRRENETRTEFVDPEVSTDLKESAKSPNDSSEGSVKDKSRKNSRQNLSKERESDLTNLDKLSDTDKPDKDKSKESNSNFTNSGKSSKTDKQDTVNGNKSLEDLGFRQNSDIEDNTKPKTSIGSKESSELSKNDELEENDKKNLFKDLKDDLNNANLKKLEWKENAREGNGEPQEDSEETGQGDSESKSGPIIFDINEYRKPFDLDEFLKDDPIMKKLNLLEKETRTKYGQNGKRVSTDFNESESDNTFRERANGRGNSKEVRDTFDDLPRSYKSSDFADMFAKIDEGNHDNQNEGNKAKKGTENDNQESKEFNKENSDDDFLTIFKKEDFSSKFEKEQDNESEAKEKARNDNVKGKDSVEENSNEDSLIIFKQNKVYPLIKFENEKVFPSGYLKNEENNRNVVDRRRKNNKYQEDKHDALSTILSKKSQVSRLDEDIDGRIEDGDAYKNFWSLEYKSPRSRVDMEAQERRK</sequence>
<evidence type="ECO:0008006" key="4">
    <source>
        <dbReference type="Google" id="ProtNLM"/>
    </source>
</evidence>
<feature type="compositionally biased region" description="Polar residues" evidence="1">
    <location>
        <begin position="575"/>
        <end position="587"/>
    </location>
</feature>
<feature type="region of interest" description="Disordered" evidence="1">
    <location>
        <begin position="680"/>
        <end position="713"/>
    </location>
</feature>
<protein>
    <recommendedName>
        <fullName evidence="4">Protein starmaker-like</fullName>
    </recommendedName>
</protein>
<feature type="compositionally biased region" description="Basic and acidic residues" evidence="1">
    <location>
        <begin position="343"/>
        <end position="359"/>
    </location>
</feature>
<dbReference type="RefSeq" id="XP_048260783.1">
    <property type="nucleotide sequence ID" value="XM_048404826.1"/>
</dbReference>
<evidence type="ECO:0000256" key="1">
    <source>
        <dbReference type="SAM" id="MobiDB-lite"/>
    </source>
</evidence>
<organism evidence="2 3">
    <name type="scientific">Bombus terrestris</name>
    <name type="common">Buff-tailed bumblebee</name>
    <name type="synonym">Apis terrestris</name>
    <dbReference type="NCBI Taxonomy" id="30195"/>
    <lineage>
        <taxon>Eukaryota</taxon>
        <taxon>Metazoa</taxon>
        <taxon>Ecdysozoa</taxon>
        <taxon>Arthropoda</taxon>
        <taxon>Hexapoda</taxon>
        <taxon>Insecta</taxon>
        <taxon>Pterygota</taxon>
        <taxon>Neoptera</taxon>
        <taxon>Endopterygota</taxon>
        <taxon>Hymenoptera</taxon>
        <taxon>Apocrita</taxon>
        <taxon>Aculeata</taxon>
        <taxon>Apoidea</taxon>
        <taxon>Anthophila</taxon>
        <taxon>Apidae</taxon>
        <taxon>Bombus</taxon>
        <taxon>Bombus</taxon>
    </lineage>
</organism>
<evidence type="ECO:0000313" key="2">
    <source>
        <dbReference type="Proteomes" id="UP000835206"/>
    </source>
</evidence>
<feature type="compositionally biased region" description="Basic and acidic residues" evidence="1">
    <location>
        <begin position="630"/>
        <end position="664"/>
    </location>
</feature>
<feature type="compositionally biased region" description="Basic and acidic residues" evidence="1">
    <location>
        <begin position="408"/>
        <end position="422"/>
    </location>
</feature>
<dbReference type="KEGG" id="bter:105665714"/>
<keyword evidence="2" id="KW-1185">Reference proteome</keyword>
<feature type="region of interest" description="Disordered" evidence="1">
    <location>
        <begin position="237"/>
        <end position="265"/>
    </location>
</feature>